<dbReference type="EMBL" id="ADLS01000009">
    <property type="protein sequence ID" value="EGX67074.1"/>
    <property type="molecule type" value="Genomic_DNA"/>
</dbReference>
<dbReference type="GO" id="GO:0006310">
    <property type="term" value="P:DNA recombination"/>
    <property type="evidence" value="ECO:0007669"/>
    <property type="project" value="UniProtKB-KW"/>
</dbReference>
<dbReference type="AlphaFoldDB" id="G1WH55"/>
<dbReference type="InterPro" id="IPR011010">
    <property type="entry name" value="DNA_brk_join_enz"/>
</dbReference>
<evidence type="ECO:0000259" key="2">
    <source>
        <dbReference type="PROSITE" id="PS51898"/>
    </source>
</evidence>
<sequence length="198" mass="22077">MLGLVWDDYDPINKTLRICRHYTNDKVPRAPKSKMSNRTIAISTQLSQHLDSWKKIQEELALAGCIQNDDTPIVHSLIASRRNKKGSMVSIAGNLDGHNFDRWFRNFCVDNDFGAYSVIKKEFTKNGKKHIRGTGYSGLVPHALRHTQATLLIGEGADIKTVQARLGHASPSTTLSIYSHAIESKDREAAEAFDSLVS</sequence>
<dbReference type="Proteomes" id="UP000004830">
    <property type="component" value="Unassembled WGS sequence"/>
</dbReference>
<dbReference type="Gene3D" id="1.10.443.10">
    <property type="entry name" value="Intergrase catalytic core"/>
    <property type="match status" value="1"/>
</dbReference>
<dbReference type="InterPro" id="IPR050090">
    <property type="entry name" value="Tyrosine_recombinase_XerCD"/>
</dbReference>
<keyword evidence="1" id="KW-0233">DNA recombination</keyword>
<dbReference type="STRING" id="742742.HMPREF9452_00776"/>
<dbReference type="CDD" id="cd01189">
    <property type="entry name" value="INT_ICEBs1_C_like"/>
    <property type="match status" value="1"/>
</dbReference>
<evidence type="ECO:0000313" key="3">
    <source>
        <dbReference type="EMBL" id="EGX67074.1"/>
    </source>
</evidence>
<reference evidence="3 4" key="1">
    <citation type="submission" date="2011-06" db="EMBL/GenBank/DDBJ databases">
        <title>The Genome Sequence of Collinsella tanakaei YIT 12063.</title>
        <authorList>
            <consortium name="The Broad Institute Genome Sequencing Platform"/>
            <person name="Earl A."/>
            <person name="Ward D."/>
            <person name="Feldgarden M."/>
            <person name="Gevers D."/>
            <person name="Morotomi M."/>
            <person name="Young S.K."/>
            <person name="Zeng Q."/>
            <person name="Gargeya S."/>
            <person name="Fitzgerald M."/>
            <person name="Haas B."/>
            <person name="Abouelleil A."/>
            <person name="Alvarado L."/>
            <person name="Arachchi H.M."/>
            <person name="Berlin A."/>
            <person name="Brown A."/>
            <person name="Chapman S.B."/>
            <person name="Chen Z."/>
            <person name="Dunbar C."/>
            <person name="Freedman E."/>
            <person name="Gearin G."/>
            <person name="Gellesch M."/>
            <person name="Goldberg J."/>
            <person name="Griggs A."/>
            <person name="Gujja S."/>
            <person name="Heiman D."/>
            <person name="Howarth C."/>
            <person name="Larson L."/>
            <person name="Lui A."/>
            <person name="MacDonald P.J.P."/>
            <person name="Mehta T."/>
            <person name="Montmayeur A."/>
            <person name="Murphy C."/>
            <person name="Neiman D."/>
            <person name="Pearson M."/>
            <person name="Priest M."/>
            <person name="Roberts A."/>
            <person name="Saif S."/>
            <person name="Shea T."/>
            <person name="Shenoy N."/>
            <person name="Sisk P."/>
            <person name="Stolte C."/>
            <person name="Sykes S."/>
            <person name="Wortman J."/>
            <person name="Nusbaum C."/>
            <person name="Birren B."/>
        </authorList>
    </citation>
    <scope>NUCLEOTIDE SEQUENCE [LARGE SCALE GENOMIC DNA]</scope>
    <source>
        <strain evidence="3 4">YIT 12063</strain>
    </source>
</reference>
<accession>G1WH55</accession>
<dbReference type="HOGENOM" id="CLU_027562_17_2_11"/>
<dbReference type="eggNOG" id="COG0582">
    <property type="taxonomic scope" value="Bacteria"/>
</dbReference>
<dbReference type="GO" id="GO:0003677">
    <property type="term" value="F:DNA binding"/>
    <property type="evidence" value="ECO:0007669"/>
    <property type="project" value="InterPro"/>
</dbReference>
<protein>
    <recommendedName>
        <fullName evidence="2">Tyr recombinase domain-containing protein</fullName>
    </recommendedName>
</protein>
<dbReference type="PANTHER" id="PTHR30349:SF64">
    <property type="entry name" value="PROPHAGE INTEGRASE INTD-RELATED"/>
    <property type="match status" value="1"/>
</dbReference>
<dbReference type="Pfam" id="PF00589">
    <property type="entry name" value="Phage_integrase"/>
    <property type="match status" value="1"/>
</dbReference>
<dbReference type="InterPro" id="IPR013762">
    <property type="entry name" value="Integrase-like_cat_sf"/>
</dbReference>
<evidence type="ECO:0000313" key="4">
    <source>
        <dbReference type="Proteomes" id="UP000004830"/>
    </source>
</evidence>
<proteinExistence type="predicted"/>
<dbReference type="InterPro" id="IPR002104">
    <property type="entry name" value="Integrase_catalytic"/>
</dbReference>
<feature type="domain" description="Tyr recombinase" evidence="2">
    <location>
        <begin position="1"/>
        <end position="191"/>
    </location>
</feature>
<dbReference type="PANTHER" id="PTHR30349">
    <property type="entry name" value="PHAGE INTEGRASE-RELATED"/>
    <property type="match status" value="1"/>
</dbReference>
<name>G1WH55_9ACTN</name>
<dbReference type="PROSITE" id="PS51898">
    <property type="entry name" value="TYR_RECOMBINASE"/>
    <property type="match status" value="1"/>
</dbReference>
<organism evidence="3 4">
    <name type="scientific">Collinsella tanakaei YIT 12063</name>
    <dbReference type="NCBI Taxonomy" id="742742"/>
    <lineage>
        <taxon>Bacteria</taxon>
        <taxon>Bacillati</taxon>
        <taxon>Actinomycetota</taxon>
        <taxon>Coriobacteriia</taxon>
        <taxon>Coriobacteriales</taxon>
        <taxon>Coriobacteriaceae</taxon>
        <taxon>Collinsella</taxon>
    </lineage>
</organism>
<evidence type="ECO:0000256" key="1">
    <source>
        <dbReference type="ARBA" id="ARBA00023172"/>
    </source>
</evidence>
<keyword evidence="4" id="KW-1185">Reference proteome</keyword>
<comment type="caution">
    <text evidence="3">The sequence shown here is derived from an EMBL/GenBank/DDBJ whole genome shotgun (WGS) entry which is preliminary data.</text>
</comment>
<gene>
    <name evidence="3" type="ORF">HMPREF9452_00776</name>
</gene>
<dbReference type="SUPFAM" id="SSF56349">
    <property type="entry name" value="DNA breaking-rejoining enzymes"/>
    <property type="match status" value="1"/>
</dbReference>
<dbReference type="GO" id="GO:0015074">
    <property type="term" value="P:DNA integration"/>
    <property type="evidence" value="ECO:0007669"/>
    <property type="project" value="InterPro"/>
</dbReference>